<gene>
    <name evidence="3" type="ordered locus">Sta7437_1314</name>
</gene>
<accession>K9XS47</accession>
<reference evidence="4" key="1">
    <citation type="journal article" date="2013" name="Proc. Natl. Acad. Sci. U.S.A.">
        <title>Improving the coverage of the cyanobacterial phylum using diversity-driven genome sequencing.</title>
        <authorList>
            <person name="Shih P.M."/>
            <person name="Wu D."/>
            <person name="Latifi A."/>
            <person name="Axen S.D."/>
            <person name="Fewer D.P."/>
            <person name="Talla E."/>
            <person name="Calteau A."/>
            <person name="Cai F."/>
            <person name="Tandeau de Marsac N."/>
            <person name="Rippka R."/>
            <person name="Herdman M."/>
            <person name="Sivonen K."/>
            <person name="Coursin T."/>
            <person name="Laurent T."/>
            <person name="Goodwin L."/>
            <person name="Nolan M."/>
            <person name="Davenport K.W."/>
            <person name="Han C.S."/>
            <person name="Rubin E.M."/>
            <person name="Eisen J.A."/>
            <person name="Woyke T."/>
            <person name="Gugger M."/>
            <person name="Kerfeld C.A."/>
        </authorList>
    </citation>
    <scope>NUCLEOTIDE SEQUENCE [LARGE SCALE GENOMIC DNA]</scope>
    <source>
        <strain evidence="4">ATCC 29371 / PCC 7437</strain>
    </source>
</reference>
<dbReference type="eggNOG" id="COG1922">
    <property type="taxonomic scope" value="Bacteria"/>
</dbReference>
<evidence type="ECO:0000313" key="3">
    <source>
        <dbReference type="EMBL" id="AFZ34881.1"/>
    </source>
</evidence>
<sequence length="254" mass="29039">MKIKIFGIDIDNYSFEEVVNLIIQHALNQKTPQYVVTPNAHHLVKLQQDKEFRDVYRHAFLSVPDGVPLLWVAKLQNTPLKGRVNGTDLLQRLCVEAANQGLKVFFLGGRPNAAEQAINIFVRQNPQLQVAGFYCPPYGFETDQVELAKINQMIKVAQPDLLFVGLGAPKQEKWMSANYLELGVPVSLGIGVSFELIAGLVERAPVWMQKAGLEWLFRFFVEPRRLFWRTLITNTTFIWLLFKQQFGKLRLKAN</sequence>
<keyword evidence="4" id="KW-1185">Reference proteome</keyword>
<dbReference type="Pfam" id="PF03808">
    <property type="entry name" value="Glyco_tran_WecG"/>
    <property type="match status" value="1"/>
</dbReference>
<name>K9XS47_STAC7</name>
<dbReference type="PATRIC" id="fig|111780.3.peg.1371"/>
<dbReference type="InterPro" id="IPR004629">
    <property type="entry name" value="WecG_TagA_CpsF"/>
</dbReference>
<dbReference type="RefSeq" id="WP_015192554.1">
    <property type="nucleotide sequence ID" value="NC_019748.1"/>
</dbReference>
<evidence type="ECO:0000256" key="1">
    <source>
        <dbReference type="ARBA" id="ARBA00022676"/>
    </source>
</evidence>
<dbReference type="OrthoDB" id="9771846at2"/>
<evidence type="ECO:0000256" key="2">
    <source>
        <dbReference type="ARBA" id="ARBA00022679"/>
    </source>
</evidence>
<dbReference type="NCBIfam" id="TIGR00696">
    <property type="entry name" value="wecG_tagA_cpsF"/>
    <property type="match status" value="1"/>
</dbReference>
<dbReference type="PANTHER" id="PTHR34136">
    <property type="match status" value="1"/>
</dbReference>
<protein>
    <submittedName>
        <fullName evidence="3">Glycosyl transferase, WecB/TagA/CpsF family</fullName>
        <ecNumber evidence="3">2.4.1.187</ecNumber>
    </submittedName>
</protein>
<proteinExistence type="predicted"/>
<dbReference type="EMBL" id="CP003653">
    <property type="protein sequence ID" value="AFZ34881.1"/>
    <property type="molecule type" value="Genomic_DNA"/>
</dbReference>
<dbReference type="HOGENOM" id="CLU_063203_0_1_3"/>
<dbReference type="CDD" id="cd06533">
    <property type="entry name" value="Glyco_transf_WecG_TagA"/>
    <property type="match status" value="1"/>
</dbReference>
<dbReference type="EC" id="2.4.1.187" evidence="3"/>
<dbReference type="AlphaFoldDB" id="K9XS47"/>
<keyword evidence="2 3" id="KW-0808">Transferase</keyword>
<evidence type="ECO:0000313" key="4">
    <source>
        <dbReference type="Proteomes" id="UP000010473"/>
    </source>
</evidence>
<dbReference type="KEGG" id="scs:Sta7437_1314"/>
<keyword evidence="1 3" id="KW-0328">Glycosyltransferase</keyword>
<dbReference type="GO" id="GO:0047244">
    <property type="term" value="F:N-acetylglucosaminyldiphosphoundecaprenol N-acetyl-beta-D-mannosaminyltransferase activity"/>
    <property type="evidence" value="ECO:0007669"/>
    <property type="project" value="UniProtKB-EC"/>
</dbReference>
<dbReference type="PANTHER" id="PTHR34136:SF1">
    <property type="entry name" value="UDP-N-ACETYL-D-MANNOSAMINURONIC ACID TRANSFERASE"/>
    <property type="match status" value="1"/>
</dbReference>
<organism evidence="3 4">
    <name type="scientific">Stanieria cyanosphaera (strain ATCC 29371 / PCC 7437)</name>
    <dbReference type="NCBI Taxonomy" id="111780"/>
    <lineage>
        <taxon>Bacteria</taxon>
        <taxon>Bacillati</taxon>
        <taxon>Cyanobacteriota</taxon>
        <taxon>Cyanophyceae</taxon>
        <taxon>Pleurocapsales</taxon>
        <taxon>Dermocarpellaceae</taxon>
        <taxon>Stanieria</taxon>
    </lineage>
</organism>
<dbReference type="STRING" id="111780.Sta7437_1314"/>
<dbReference type="Proteomes" id="UP000010473">
    <property type="component" value="Chromosome"/>
</dbReference>